<proteinExistence type="predicted"/>
<sequence length="146" mass="17110">MKEGITMNIIQCYAPTSDSDDDNKDQFYIALNNRFQDLQDLLKEEESTMEDSWKGIKEALTSTHQVVVGLKKRHYHKEWISMETVDRIKERTNRKTAIDNIRTRAEKIQTQAEYIEANKQVKKIIGADKQKYVEELATIEEKASRE</sequence>
<evidence type="ECO:0000313" key="1">
    <source>
        <dbReference type="EMBL" id="VDP50310.1"/>
    </source>
</evidence>
<dbReference type="Proteomes" id="UP000269396">
    <property type="component" value="Unassembled WGS sequence"/>
</dbReference>
<reference evidence="1 2" key="1">
    <citation type="submission" date="2018-11" db="EMBL/GenBank/DDBJ databases">
        <authorList>
            <consortium name="Pathogen Informatics"/>
        </authorList>
    </citation>
    <scope>NUCLEOTIDE SEQUENCE [LARGE SCALE GENOMIC DNA]</scope>
    <source>
        <strain>Denwood</strain>
        <strain evidence="2">Zambia</strain>
    </source>
</reference>
<name>A0A183P584_9TREM</name>
<keyword evidence="2" id="KW-1185">Reference proteome</keyword>
<protein>
    <submittedName>
        <fullName evidence="1">Uncharacterized protein</fullName>
    </submittedName>
</protein>
<evidence type="ECO:0000313" key="2">
    <source>
        <dbReference type="Proteomes" id="UP000269396"/>
    </source>
</evidence>
<dbReference type="AlphaFoldDB" id="A0A183P584"/>
<gene>
    <name evidence="1" type="ORF">SMTD_LOCUS9520</name>
</gene>
<dbReference type="EMBL" id="UZAL01029773">
    <property type="protein sequence ID" value="VDP50310.1"/>
    <property type="molecule type" value="Genomic_DNA"/>
</dbReference>
<feature type="non-terminal residue" evidence="1">
    <location>
        <position position="146"/>
    </location>
</feature>
<accession>A0A183P584</accession>
<organism evidence="1 2">
    <name type="scientific">Schistosoma mattheei</name>
    <dbReference type="NCBI Taxonomy" id="31246"/>
    <lineage>
        <taxon>Eukaryota</taxon>
        <taxon>Metazoa</taxon>
        <taxon>Spiralia</taxon>
        <taxon>Lophotrochozoa</taxon>
        <taxon>Platyhelminthes</taxon>
        <taxon>Trematoda</taxon>
        <taxon>Digenea</taxon>
        <taxon>Strigeidida</taxon>
        <taxon>Schistosomatoidea</taxon>
        <taxon>Schistosomatidae</taxon>
        <taxon>Schistosoma</taxon>
    </lineage>
</organism>